<comment type="function">
    <text evidence="9">Digests double-stranded RNA. Involved in the processing of primary rRNA transcript to yield the immediate precursors to the large and small rRNAs (23S and 16S). Processes some mRNAs, and tRNAs when they are encoded in the rRNA operon. Processes pre-crRNA and tracrRNA of type II CRISPR loci if present in the organism.</text>
</comment>
<dbReference type="Proteomes" id="UP000290909">
    <property type="component" value="Chromosome"/>
</dbReference>
<comment type="cofactor">
    <cofactor evidence="9">
        <name>Mg(2+)</name>
        <dbReference type="ChEBI" id="CHEBI:18420"/>
    </cofactor>
</comment>
<dbReference type="PANTHER" id="PTHR11207:SF0">
    <property type="entry name" value="RIBONUCLEASE 3"/>
    <property type="match status" value="1"/>
</dbReference>
<feature type="binding site" evidence="9">
    <location>
        <position position="40"/>
    </location>
    <ligand>
        <name>Mg(2+)</name>
        <dbReference type="ChEBI" id="CHEBI:18420"/>
    </ligand>
</feature>
<dbReference type="InterPro" id="IPR000999">
    <property type="entry name" value="RNase_III_dom"/>
</dbReference>
<dbReference type="Gene3D" id="3.30.160.20">
    <property type="match status" value="1"/>
</dbReference>
<dbReference type="NCBIfam" id="TIGR02191">
    <property type="entry name" value="RNaseIII"/>
    <property type="match status" value="1"/>
</dbReference>
<dbReference type="GO" id="GO:0005737">
    <property type="term" value="C:cytoplasm"/>
    <property type="evidence" value="ECO:0007669"/>
    <property type="project" value="UniProtKB-SubCell"/>
</dbReference>
<dbReference type="STRING" id="1408416.GCA_000702765_00325"/>
<dbReference type="GO" id="GO:0019843">
    <property type="term" value="F:rRNA binding"/>
    <property type="evidence" value="ECO:0007669"/>
    <property type="project" value="UniProtKB-KW"/>
</dbReference>
<dbReference type="EMBL" id="LR215050">
    <property type="protein sequence ID" value="VEU82862.1"/>
    <property type="molecule type" value="Genomic_DNA"/>
</dbReference>
<evidence type="ECO:0000256" key="7">
    <source>
        <dbReference type="ARBA" id="ARBA00022801"/>
    </source>
</evidence>
<reference evidence="12 13" key="1">
    <citation type="submission" date="2019-01" db="EMBL/GenBank/DDBJ databases">
        <authorList>
            <consortium name="Pathogen Informatics"/>
        </authorList>
    </citation>
    <scope>NUCLEOTIDE SEQUENCE [LARGE SCALE GENOMIC DNA]</scope>
    <source>
        <strain evidence="12 13">NCTC10172</strain>
    </source>
</reference>
<evidence type="ECO:0000256" key="4">
    <source>
        <dbReference type="ARBA" id="ARBA00022664"/>
    </source>
</evidence>
<dbReference type="RefSeq" id="WP_035368505.1">
    <property type="nucleotide sequence ID" value="NZ_LR215050.1"/>
</dbReference>
<dbReference type="KEGG" id="ahk:NCTC10172_00888"/>
<keyword evidence="4 9" id="KW-0507">mRNA processing</keyword>
<dbReference type="CDD" id="cd10845">
    <property type="entry name" value="DSRM_RNAse_III_family"/>
    <property type="match status" value="1"/>
</dbReference>
<dbReference type="InterPro" id="IPR011907">
    <property type="entry name" value="RNase_III"/>
</dbReference>
<name>A0A449BK95_9MOLU</name>
<dbReference type="EC" id="3.1.26.3" evidence="9"/>
<proteinExistence type="inferred from homology"/>
<dbReference type="Pfam" id="PF14622">
    <property type="entry name" value="Ribonucleas_3_3"/>
    <property type="match status" value="1"/>
</dbReference>
<evidence type="ECO:0000256" key="1">
    <source>
        <dbReference type="ARBA" id="ARBA00000109"/>
    </source>
</evidence>
<sequence>MNELFEKLGITPKNIDLYIQALTHTSYAHENKTDHYERLEFLGDAVIQIIISDYLYKHDPRDQGYLTKRRAQSVREEALFLFAEKIDLAKYMKLGNGEQEAKQSMIADAFEALFAAIYLDLGIETAFLVFERVMLPYLTLVETLKDYKTQLQEFIQLERKSLTYRTVRTGGPSHRPIFKSDVLLEGDIILGSGIGSSTKDAEQKAAKEALMKVVKDV</sequence>
<comment type="catalytic activity">
    <reaction evidence="1 9">
        <text>Endonucleolytic cleavage to 5'-phosphomonoester.</text>
        <dbReference type="EC" id="3.1.26.3"/>
    </reaction>
</comment>
<keyword evidence="9" id="KW-0479">Metal-binding</keyword>
<dbReference type="Pfam" id="PF00035">
    <property type="entry name" value="dsrm"/>
    <property type="match status" value="1"/>
</dbReference>
<evidence type="ECO:0000256" key="5">
    <source>
        <dbReference type="ARBA" id="ARBA00022722"/>
    </source>
</evidence>
<dbReference type="PROSITE" id="PS50137">
    <property type="entry name" value="DS_RBD"/>
    <property type="match status" value="1"/>
</dbReference>
<evidence type="ECO:0000256" key="3">
    <source>
        <dbReference type="ARBA" id="ARBA00022552"/>
    </source>
</evidence>
<accession>A0A449BK95</accession>
<dbReference type="PANTHER" id="PTHR11207">
    <property type="entry name" value="RIBONUCLEASE III"/>
    <property type="match status" value="1"/>
</dbReference>
<dbReference type="PROSITE" id="PS50142">
    <property type="entry name" value="RNASE_3_2"/>
    <property type="match status" value="1"/>
</dbReference>
<gene>
    <name evidence="12" type="primary">rncS</name>
    <name evidence="9" type="synonym">rnc</name>
    <name evidence="12" type="ORF">NCTC10172_00888</name>
</gene>
<protein>
    <recommendedName>
        <fullName evidence="9">Ribonuclease 3</fullName>
        <ecNumber evidence="9">3.1.26.3</ecNumber>
    </recommendedName>
    <alternativeName>
        <fullName evidence="9">Ribonuclease III</fullName>
        <shortName evidence="9">RNase III</shortName>
    </alternativeName>
</protein>
<dbReference type="SUPFAM" id="SSF54768">
    <property type="entry name" value="dsRNA-binding domain-like"/>
    <property type="match status" value="1"/>
</dbReference>
<dbReference type="GO" id="GO:0046872">
    <property type="term" value="F:metal ion binding"/>
    <property type="evidence" value="ECO:0007669"/>
    <property type="project" value="UniProtKB-KW"/>
</dbReference>
<feature type="active site" evidence="9">
    <location>
        <position position="111"/>
    </location>
</feature>
<dbReference type="SMART" id="SM00535">
    <property type="entry name" value="RIBOc"/>
    <property type="match status" value="1"/>
</dbReference>
<feature type="binding site" evidence="9">
    <location>
        <position position="111"/>
    </location>
    <ligand>
        <name>Mg(2+)</name>
        <dbReference type="ChEBI" id="CHEBI:18420"/>
    </ligand>
</feature>
<evidence type="ECO:0000313" key="13">
    <source>
        <dbReference type="Proteomes" id="UP000290909"/>
    </source>
</evidence>
<keyword evidence="7 9" id="KW-0378">Hydrolase</keyword>
<evidence type="ECO:0000256" key="6">
    <source>
        <dbReference type="ARBA" id="ARBA00022759"/>
    </source>
</evidence>
<feature type="domain" description="RNase III" evidence="11">
    <location>
        <begin position="1"/>
        <end position="122"/>
    </location>
</feature>
<evidence type="ECO:0000256" key="8">
    <source>
        <dbReference type="ARBA" id="ARBA00022884"/>
    </source>
</evidence>
<dbReference type="GO" id="GO:0003725">
    <property type="term" value="F:double-stranded RNA binding"/>
    <property type="evidence" value="ECO:0007669"/>
    <property type="project" value="TreeGrafter"/>
</dbReference>
<keyword evidence="9" id="KW-0963">Cytoplasm</keyword>
<keyword evidence="9" id="KW-0460">Magnesium</keyword>
<comment type="subcellular location">
    <subcellularLocation>
        <location evidence="9">Cytoplasm</location>
    </subcellularLocation>
</comment>
<dbReference type="InterPro" id="IPR014720">
    <property type="entry name" value="dsRBD_dom"/>
</dbReference>
<keyword evidence="9" id="KW-0699">rRNA-binding</keyword>
<dbReference type="GO" id="GO:0004525">
    <property type="term" value="F:ribonuclease III activity"/>
    <property type="evidence" value="ECO:0007669"/>
    <property type="project" value="UniProtKB-UniRule"/>
</dbReference>
<dbReference type="SMART" id="SM00358">
    <property type="entry name" value="DSRM"/>
    <property type="match status" value="1"/>
</dbReference>
<keyword evidence="3 9" id="KW-0698">rRNA processing</keyword>
<keyword evidence="5 9" id="KW-0540">Nuclease</keyword>
<dbReference type="GO" id="GO:0010468">
    <property type="term" value="P:regulation of gene expression"/>
    <property type="evidence" value="ECO:0007669"/>
    <property type="project" value="TreeGrafter"/>
</dbReference>
<evidence type="ECO:0000259" key="11">
    <source>
        <dbReference type="PROSITE" id="PS50142"/>
    </source>
</evidence>
<dbReference type="SUPFAM" id="SSF69065">
    <property type="entry name" value="RNase III domain-like"/>
    <property type="match status" value="1"/>
</dbReference>
<comment type="subunit">
    <text evidence="9">Homodimer.</text>
</comment>
<keyword evidence="9" id="KW-0819">tRNA processing</keyword>
<keyword evidence="13" id="KW-1185">Reference proteome</keyword>
<evidence type="ECO:0000256" key="2">
    <source>
        <dbReference type="ARBA" id="ARBA00010183"/>
    </source>
</evidence>
<dbReference type="PROSITE" id="PS00517">
    <property type="entry name" value="RNASE_3_1"/>
    <property type="match status" value="1"/>
</dbReference>
<keyword evidence="8 9" id="KW-0694">RNA-binding</keyword>
<evidence type="ECO:0000259" key="10">
    <source>
        <dbReference type="PROSITE" id="PS50137"/>
    </source>
</evidence>
<feature type="active site" evidence="9">
    <location>
        <position position="44"/>
    </location>
</feature>
<dbReference type="FunFam" id="1.10.1520.10:FF:000001">
    <property type="entry name" value="Ribonuclease 3"/>
    <property type="match status" value="1"/>
</dbReference>
<feature type="domain" description="DRBM" evidence="10">
    <location>
        <begin position="146"/>
        <end position="215"/>
    </location>
</feature>
<dbReference type="GO" id="GO:0008033">
    <property type="term" value="P:tRNA processing"/>
    <property type="evidence" value="ECO:0007669"/>
    <property type="project" value="UniProtKB-KW"/>
</dbReference>
<keyword evidence="6 9" id="KW-0255">Endonuclease</keyword>
<dbReference type="InterPro" id="IPR036389">
    <property type="entry name" value="RNase_III_sf"/>
</dbReference>
<dbReference type="GO" id="GO:0006364">
    <property type="term" value="P:rRNA processing"/>
    <property type="evidence" value="ECO:0007669"/>
    <property type="project" value="UniProtKB-UniRule"/>
</dbReference>
<evidence type="ECO:0000256" key="9">
    <source>
        <dbReference type="HAMAP-Rule" id="MF_00104"/>
    </source>
</evidence>
<dbReference type="Gene3D" id="1.10.1520.10">
    <property type="entry name" value="Ribonuclease III domain"/>
    <property type="match status" value="1"/>
</dbReference>
<dbReference type="CDD" id="cd00593">
    <property type="entry name" value="RIBOc"/>
    <property type="match status" value="1"/>
</dbReference>
<evidence type="ECO:0000313" key="12">
    <source>
        <dbReference type="EMBL" id="VEU82862.1"/>
    </source>
</evidence>
<dbReference type="GO" id="GO:0006397">
    <property type="term" value="P:mRNA processing"/>
    <property type="evidence" value="ECO:0007669"/>
    <property type="project" value="UniProtKB-UniRule"/>
</dbReference>
<feature type="binding site" evidence="9">
    <location>
        <position position="108"/>
    </location>
    <ligand>
        <name>Mg(2+)</name>
        <dbReference type="ChEBI" id="CHEBI:18420"/>
    </ligand>
</feature>
<dbReference type="HAMAP" id="MF_00104">
    <property type="entry name" value="RNase_III"/>
    <property type="match status" value="1"/>
</dbReference>
<organism evidence="12 13">
    <name type="scientific">Acholeplasma hippikon</name>
    <dbReference type="NCBI Taxonomy" id="264636"/>
    <lineage>
        <taxon>Bacteria</taxon>
        <taxon>Bacillati</taxon>
        <taxon>Mycoplasmatota</taxon>
        <taxon>Mollicutes</taxon>
        <taxon>Acholeplasmatales</taxon>
        <taxon>Acholeplasmataceae</taxon>
        <taxon>Acholeplasma</taxon>
    </lineage>
</organism>
<dbReference type="AlphaFoldDB" id="A0A449BK95"/>
<comment type="similarity">
    <text evidence="2">Belongs to the ribonuclease III family.</text>
</comment>